<evidence type="ECO:0000256" key="6">
    <source>
        <dbReference type="ARBA" id="ARBA00023119"/>
    </source>
</evidence>
<dbReference type="AlphaFoldDB" id="W5NJ85"/>
<name>W5NJ85_LEPOC</name>
<comment type="subcellular location">
    <subcellularLocation>
        <location evidence="1">Secreted</location>
    </subcellularLocation>
</comment>
<dbReference type="PANTHER" id="PTHR22799">
    <property type="entry name" value="TETRANECTIN-RELATED"/>
    <property type="match status" value="1"/>
</dbReference>
<dbReference type="InParanoid" id="W5NJ85"/>
<feature type="signal peptide" evidence="9">
    <location>
        <begin position="1"/>
        <end position="26"/>
    </location>
</feature>
<evidence type="ECO:0000259" key="10">
    <source>
        <dbReference type="PROSITE" id="PS50041"/>
    </source>
</evidence>
<dbReference type="SUPFAM" id="SSF56436">
    <property type="entry name" value="C-type lectin-like"/>
    <property type="match status" value="1"/>
</dbReference>
<feature type="domain" description="C-type lectin" evidence="10">
    <location>
        <begin position="140"/>
        <end position="254"/>
    </location>
</feature>
<reference evidence="11" key="3">
    <citation type="submission" date="2025-09" db="UniProtKB">
        <authorList>
            <consortium name="Ensembl"/>
        </authorList>
    </citation>
    <scope>IDENTIFICATION</scope>
</reference>
<dbReference type="Proteomes" id="UP000018468">
    <property type="component" value="Linkage group LG1"/>
</dbReference>
<reference evidence="11" key="2">
    <citation type="submission" date="2025-08" db="UniProtKB">
        <authorList>
            <consortium name="Ensembl"/>
        </authorList>
    </citation>
    <scope>IDENTIFICATION</scope>
</reference>
<dbReference type="HOGENOM" id="CLU_049894_3_0_1"/>
<accession>W5NJ85</accession>
<dbReference type="SMART" id="SM00034">
    <property type="entry name" value="CLECT"/>
    <property type="match status" value="1"/>
</dbReference>
<dbReference type="eggNOG" id="KOG4297">
    <property type="taxonomic scope" value="Eukaryota"/>
</dbReference>
<dbReference type="STRING" id="7918.ENSLOCP00000020694"/>
<dbReference type="InterPro" id="IPR016187">
    <property type="entry name" value="CTDL_fold"/>
</dbReference>
<feature type="compositionally biased region" description="Low complexity" evidence="8">
    <location>
        <begin position="77"/>
        <end position="92"/>
    </location>
</feature>
<dbReference type="InterPro" id="IPR051663">
    <property type="entry name" value="CLec_Tetranectin-domain"/>
</dbReference>
<dbReference type="GO" id="GO:0030246">
    <property type="term" value="F:carbohydrate binding"/>
    <property type="evidence" value="ECO:0007669"/>
    <property type="project" value="UniProtKB-KW"/>
</dbReference>
<keyword evidence="4" id="KW-0430">Lectin</keyword>
<keyword evidence="3 9" id="KW-0732">Signal</keyword>
<evidence type="ECO:0000256" key="3">
    <source>
        <dbReference type="ARBA" id="ARBA00022729"/>
    </source>
</evidence>
<feature type="region of interest" description="Disordered" evidence="8">
    <location>
        <begin position="33"/>
        <end position="103"/>
    </location>
</feature>
<dbReference type="GeneTree" id="ENSGT00940000154368"/>
<evidence type="ECO:0000256" key="1">
    <source>
        <dbReference type="ARBA" id="ARBA00004613"/>
    </source>
</evidence>
<dbReference type="OMA" id="CAKFQAS"/>
<dbReference type="PANTHER" id="PTHR22799:SF1">
    <property type="entry name" value="C-TYPE LECTIN DOMAIN FAMILY 11 MEMBER A"/>
    <property type="match status" value="1"/>
</dbReference>
<evidence type="ECO:0000256" key="8">
    <source>
        <dbReference type="SAM" id="MobiDB-lite"/>
    </source>
</evidence>
<dbReference type="GO" id="GO:0005576">
    <property type="term" value="C:extracellular region"/>
    <property type="evidence" value="ECO:0007669"/>
    <property type="project" value="UniProtKB-SubCell"/>
</dbReference>
<keyword evidence="5" id="KW-0106">Calcium</keyword>
<organism evidence="11 12">
    <name type="scientific">Lepisosteus oculatus</name>
    <name type="common">Spotted gar</name>
    <dbReference type="NCBI Taxonomy" id="7918"/>
    <lineage>
        <taxon>Eukaryota</taxon>
        <taxon>Metazoa</taxon>
        <taxon>Chordata</taxon>
        <taxon>Craniata</taxon>
        <taxon>Vertebrata</taxon>
        <taxon>Euteleostomi</taxon>
        <taxon>Actinopterygii</taxon>
        <taxon>Neopterygii</taxon>
        <taxon>Holostei</taxon>
        <taxon>Semionotiformes</taxon>
        <taxon>Lepisosteidae</taxon>
        <taxon>Lepisosteus</taxon>
    </lineage>
</organism>
<feature type="compositionally biased region" description="Basic and acidic residues" evidence="8">
    <location>
        <begin position="52"/>
        <end position="76"/>
    </location>
</feature>
<keyword evidence="12" id="KW-1185">Reference proteome</keyword>
<keyword evidence="2" id="KW-0964">Secreted</keyword>
<dbReference type="Pfam" id="PF00059">
    <property type="entry name" value="Lectin_C"/>
    <property type="match status" value="1"/>
</dbReference>
<keyword evidence="6" id="KW-0176">Collagen</keyword>
<proteinExistence type="predicted"/>
<evidence type="ECO:0000256" key="4">
    <source>
        <dbReference type="ARBA" id="ARBA00022734"/>
    </source>
</evidence>
<dbReference type="InterPro" id="IPR008160">
    <property type="entry name" value="Collagen"/>
</dbReference>
<dbReference type="InterPro" id="IPR001304">
    <property type="entry name" value="C-type_lectin-like"/>
</dbReference>
<dbReference type="GO" id="GO:0005581">
    <property type="term" value="C:collagen trimer"/>
    <property type="evidence" value="ECO:0007669"/>
    <property type="project" value="UniProtKB-KW"/>
</dbReference>
<evidence type="ECO:0000313" key="12">
    <source>
        <dbReference type="Proteomes" id="UP000018468"/>
    </source>
</evidence>
<dbReference type="Ensembl" id="ENSLOCT00000020730.1">
    <property type="protein sequence ID" value="ENSLOCP00000020694.1"/>
    <property type="gene ID" value="ENSLOCG00000016745.1"/>
</dbReference>
<dbReference type="PROSITE" id="PS50041">
    <property type="entry name" value="C_TYPE_LECTIN_2"/>
    <property type="match status" value="1"/>
</dbReference>
<dbReference type="Gene3D" id="3.10.100.10">
    <property type="entry name" value="Mannose-Binding Protein A, subunit A"/>
    <property type="match status" value="1"/>
</dbReference>
<evidence type="ECO:0000256" key="7">
    <source>
        <dbReference type="ARBA" id="ARBA00023157"/>
    </source>
</evidence>
<sequence>MPLSRRWPVLLTSVTLLLLELCPGLAAEAPTSTCSGYPGIPGSPGNNGVPGRDGRDGKDGRDGASGLKGEKGEKGESGAFGPPGKFGPSGPAGMKGQKGEPGPSAILERRYIDKLQSEVDMLKISLSRLEKAAHFQFFRRSGNKYFGSNKEPGTFEQGLKICRDAGGKIATPGSQVENNALSKFLAESQYAYIGANDRTTEGTFVDLENKPLQFTSWKDGEPNNFKGKEDCAIILTTGIWNDVPCDLKYIIICEF</sequence>
<evidence type="ECO:0000256" key="9">
    <source>
        <dbReference type="SAM" id="SignalP"/>
    </source>
</evidence>
<evidence type="ECO:0000256" key="5">
    <source>
        <dbReference type="ARBA" id="ARBA00022837"/>
    </source>
</evidence>
<dbReference type="EMBL" id="AHAT01033793">
    <property type="status" value="NOT_ANNOTATED_CDS"/>
    <property type="molecule type" value="Genomic_DNA"/>
</dbReference>
<dbReference type="InterPro" id="IPR018378">
    <property type="entry name" value="C-type_lectin_CS"/>
</dbReference>
<protein>
    <submittedName>
        <fullName evidence="11">Hexose-binding lectin 4</fullName>
    </submittedName>
</protein>
<dbReference type="Pfam" id="PF01391">
    <property type="entry name" value="Collagen"/>
    <property type="match status" value="1"/>
</dbReference>
<evidence type="ECO:0000313" key="11">
    <source>
        <dbReference type="Ensembl" id="ENSLOCP00000020694.1"/>
    </source>
</evidence>
<dbReference type="PROSITE" id="PS00615">
    <property type="entry name" value="C_TYPE_LECTIN_1"/>
    <property type="match status" value="1"/>
</dbReference>
<evidence type="ECO:0000256" key="2">
    <source>
        <dbReference type="ARBA" id="ARBA00022525"/>
    </source>
</evidence>
<keyword evidence="7" id="KW-1015">Disulfide bond</keyword>
<dbReference type="Bgee" id="ENSLOCG00000016745">
    <property type="expression patterns" value="Expressed in heart and 13 other cell types or tissues"/>
</dbReference>
<feature type="chain" id="PRO_5004867715" evidence="9">
    <location>
        <begin position="27"/>
        <end position="255"/>
    </location>
</feature>
<dbReference type="InterPro" id="IPR016186">
    <property type="entry name" value="C-type_lectin-like/link_sf"/>
</dbReference>
<reference evidence="12" key="1">
    <citation type="submission" date="2011-12" db="EMBL/GenBank/DDBJ databases">
        <title>The Draft Genome of Lepisosteus oculatus.</title>
        <authorList>
            <consortium name="The Broad Institute Genome Assembly &amp; Analysis Group"/>
            <consortium name="Computational R&amp;D Group"/>
            <consortium name="and Sequencing Platform"/>
            <person name="Di Palma F."/>
            <person name="Alfoldi J."/>
            <person name="Johnson J."/>
            <person name="Berlin A."/>
            <person name="Gnerre S."/>
            <person name="Jaffe D."/>
            <person name="MacCallum I."/>
            <person name="Young S."/>
            <person name="Walker B.J."/>
            <person name="Lander E.S."/>
            <person name="Lindblad-Toh K."/>
        </authorList>
    </citation>
    <scope>NUCLEOTIDE SEQUENCE [LARGE SCALE GENOMIC DNA]</scope>
</reference>